<evidence type="ECO:0000313" key="1">
    <source>
        <dbReference type="EMBL" id="MBP2474639.1"/>
    </source>
</evidence>
<proteinExistence type="predicted"/>
<keyword evidence="2" id="KW-1185">Reference proteome</keyword>
<evidence type="ECO:0008006" key="3">
    <source>
        <dbReference type="Google" id="ProtNLM"/>
    </source>
</evidence>
<gene>
    <name evidence="1" type="ORF">JOF53_003511</name>
</gene>
<sequence length="156" mass="16688">MDPLLALLLLAWAAIVVLYLALAAVLREVRQLRRQLTAGQVSGAAADVFLPPDFLARLGGARTVLVADSGCPLCQLAAAELARRADRPVLLTYEESWPGLPGTVELVTDREAWQALAHLNPPMVLTVTADGRVAALDLPTSVSDVVRALHPERQPT</sequence>
<reference evidence="1 2" key="1">
    <citation type="submission" date="2021-03" db="EMBL/GenBank/DDBJ databases">
        <title>Sequencing the genomes of 1000 actinobacteria strains.</title>
        <authorList>
            <person name="Klenk H.-P."/>
        </authorList>
    </citation>
    <scope>NUCLEOTIDE SEQUENCE [LARGE SCALE GENOMIC DNA]</scope>
    <source>
        <strain evidence="1 2">DSM 44580</strain>
    </source>
</reference>
<name>A0ABS5AEM0_9PSEU</name>
<protein>
    <recommendedName>
        <fullName evidence="3">Thioredoxin</fullName>
    </recommendedName>
</protein>
<dbReference type="Proteomes" id="UP001519363">
    <property type="component" value="Unassembled WGS sequence"/>
</dbReference>
<dbReference type="EMBL" id="JAGIOO010000001">
    <property type="protein sequence ID" value="MBP2474639.1"/>
    <property type="molecule type" value="Genomic_DNA"/>
</dbReference>
<evidence type="ECO:0000313" key="2">
    <source>
        <dbReference type="Proteomes" id="UP001519363"/>
    </source>
</evidence>
<dbReference type="RefSeq" id="WP_143342573.1">
    <property type="nucleotide sequence ID" value="NZ_JAGIOO010000001.1"/>
</dbReference>
<organism evidence="1 2">
    <name type="scientific">Crossiella equi</name>
    <dbReference type="NCBI Taxonomy" id="130796"/>
    <lineage>
        <taxon>Bacteria</taxon>
        <taxon>Bacillati</taxon>
        <taxon>Actinomycetota</taxon>
        <taxon>Actinomycetes</taxon>
        <taxon>Pseudonocardiales</taxon>
        <taxon>Pseudonocardiaceae</taxon>
        <taxon>Crossiella</taxon>
    </lineage>
</organism>
<comment type="caution">
    <text evidence="1">The sequence shown here is derived from an EMBL/GenBank/DDBJ whole genome shotgun (WGS) entry which is preliminary data.</text>
</comment>
<accession>A0ABS5AEM0</accession>